<evidence type="ECO:0000256" key="7">
    <source>
        <dbReference type="SAM" id="MobiDB-lite"/>
    </source>
</evidence>
<dbReference type="SUPFAM" id="SSF47391">
    <property type="entry name" value="Dimerization-anchoring domain of cAMP-dependent PK regulatory subunit"/>
    <property type="match status" value="1"/>
</dbReference>
<keyword evidence="3" id="KW-0969">Cilium</keyword>
<dbReference type="OrthoDB" id="10067602at2759"/>
<keyword evidence="6" id="KW-0175">Coiled coil</keyword>
<feature type="region of interest" description="Disordered" evidence="7">
    <location>
        <begin position="398"/>
        <end position="417"/>
    </location>
</feature>
<dbReference type="Proteomes" id="UP000008820">
    <property type="component" value="Chromosome 1"/>
</dbReference>
<evidence type="ECO:0000256" key="5">
    <source>
        <dbReference type="ARBA" id="ARBA00035651"/>
    </source>
</evidence>
<keyword evidence="2" id="KW-0282">Flagellum</keyword>
<evidence type="ECO:0000313" key="9">
    <source>
        <dbReference type="Proteomes" id="UP000008820"/>
    </source>
</evidence>
<feature type="coiled-coil region" evidence="6">
    <location>
        <begin position="296"/>
        <end position="326"/>
    </location>
</feature>
<name>A0A6I8TQI3_AEDAE</name>
<evidence type="ECO:0000256" key="3">
    <source>
        <dbReference type="ARBA" id="ARBA00023069"/>
    </source>
</evidence>
<keyword evidence="4" id="KW-0966">Cell projection</keyword>
<feature type="region of interest" description="Disordered" evidence="7">
    <location>
        <begin position="574"/>
        <end position="604"/>
    </location>
</feature>
<reference evidence="8 9" key="1">
    <citation type="submission" date="2017-06" db="EMBL/GenBank/DDBJ databases">
        <title>Aedes aegypti genome working group (AGWG) sequencing and assembly.</title>
        <authorList>
            <consortium name="Aedes aegypti Genome Working Group (AGWG)"/>
            <person name="Matthews B.J."/>
        </authorList>
    </citation>
    <scope>NUCLEOTIDE SEQUENCE [LARGE SCALE GENOMIC DNA]</scope>
    <source>
        <strain evidence="8 9">LVP_AGWG</strain>
    </source>
</reference>
<proteinExistence type="inferred from homology"/>
<evidence type="ECO:0000256" key="1">
    <source>
        <dbReference type="ARBA" id="ARBA00004230"/>
    </source>
</evidence>
<dbReference type="CDD" id="cd22972">
    <property type="entry name" value="DD_ROP-like"/>
    <property type="match status" value="1"/>
</dbReference>
<keyword evidence="9" id="KW-1185">Reference proteome</keyword>
<organism evidence="8 9">
    <name type="scientific">Aedes aegypti</name>
    <name type="common">Yellowfever mosquito</name>
    <name type="synonym">Culex aegypti</name>
    <dbReference type="NCBI Taxonomy" id="7159"/>
    <lineage>
        <taxon>Eukaryota</taxon>
        <taxon>Metazoa</taxon>
        <taxon>Ecdysozoa</taxon>
        <taxon>Arthropoda</taxon>
        <taxon>Hexapoda</taxon>
        <taxon>Insecta</taxon>
        <taxon>Pterygota</taxon>
        <taxon>Neoptera</taxon>
        <taxon>Endopterygota</taxon>
        <taxon>Diptera</taxon>
        <taxon>Nematocera</taxon>
        <taxon>Culicoidea</taxon>
        <taxon>Culicidae</taxon>
        <taxon>Culicinae</taxon>
        <taxon>Aedini</taxon>
        <taxon>Aedes</taxon>
        <taxon>Stegomyia</taxon>
    </lineage>
</organism>
<reference evidence="8" key="2">
    <citation type="submission" date="2020-05" db="UniProtKB">
        <authorList>
            <consortium name="EnsemblMetazoa"/>
        </authorList>
    </citation>
    <scope>IDENTIFICATION</scope>
    <source>
        <strain evidence="8">LVP_AGWG</strain>
    </source>
</reference>
<dbReference type="Gene3D" id="1.20.890.10">
    <property type="entry name" value="cAMP-dependent protein kinase regulatory subunit, dimerization-anchoring domain"/>
    <property type="match status" value="1"/>
</dbReference>
<evidence type="ECO:0000256" key="6">
    <source>
        <dbReference type="SAM" id="Coils"/>
    </source>
</evidence>
<dbReference type="PANTHER" id="PTHR14952">
    <property type="entry name" value="ROPPORIN-1-LIKE PROTEIN"/>
    <property type="match status" value="1"/>
</dbReference>
<sequence>MVLLSEIYCPEQIVIPENFNNVLKVYAKAVIRTQPFDLLRWSAAYFRCLDLEKAPPVKPRYEPEPSRGRLSTGALRVLIDQLGKGYFVQKRILQDKWQGLCLPEDDLLNILSLLRMLDWSHLHWLKIVAVFIGLLSDSLPRTAEMICELLTEEPEGGPAPIPLWMFKECFLAVARLDCGSVQTFVDGRKVLDGGQLEPVRPMTELPKVLSTISFKNAIIDKYKNIMGLDVPSSTTFTDGELLFTEDRFSEKSDVPSHLDSDFKFVGDETDPYEVVRRAPDFDSVIVLLGELHDDKLKQQLSSVSISEEKLERAKERTQRLEDLKESLPEYDFEKLMEAERLQLLKDMGPPWLLLYLFSKTTSRDRSFNYIEETSLEDEESIAGYSNDSYELRGAHKLDRSPEPEMSDEEADAEIKSSLGRRRSSYSIPASVRSRMSSVYSSSTRIANEVLSRIICMVDEAIIDGECELSVKSITSFVEQKSREDTNISPQDFGTLRDFLVEAEKKDLQVKDLNELYHFFVGESFKATGENIDDQKRNRSREITSIFEASGIEVDNTLLDAHISENMILGLVHKDPEDHKEQVPSNPTVEVTDDEPKDEEADEGASALEQELHTLVEVVEEAEPEQEAEPAPDVATQTDPLNVKCMEMMRRRSLTRSADVMVEFSCRLPALPGIGPPLDEGTIEAFLAYLTKRAVHQHGMIYPRNFREPPCPKLDSGEGEGK</sequence>
<comment type="similarity">
    <text evidence="5">Belongs to the ropporin family.</text>
</comment>
<dbReference type="AlphaFoldDB" id="A0A6I8TQI3"/>
<feature type="compositionally biased region" description="Acidic residues" evidence="7">
    <location>
        <begin position="590"/>
        <end position="602"/>
    </location>
</feature>
<protein>
    <submittedName>
        <fullName evidence="8">Uncharacterized protein</fullName>
    </submittedName>
</protein>
<evidence type="ECO:0000313" key="8">
    <source>
        <dbReference type="EnsemblMetazoa" id="AAEL014993-PB"/>
    </source>
</evidence>
<dbReference type="PANTHER" id="PTHR14952:SF9">
    <property type="entry name" value="EF-HAND DOMAIN-CONTAINING PROTEIN"/>
    <property type="match status" value="1"/>
</dbReference>
<evidence type="ECO:0000256" key="4">
    <source>
        <dbReference type="ARBA" id="ARBA00023273"/>
    </source>
</evidence>
<dbReference type="EnsemblMetazoa" id="AAEL014993-RB">
    <property type="protein sequence ID" value="AAEL014993-PB"/>
    <property type="gene ID" value="AAEL014993"/>
</dbReference>
<accession>A0A6I8TQI3</accession>
<dbReference type="InParanoid" id="A0A6I8TQI3"/>
<dbReference type="GO" id="GO:0031514">
    <property type="term" value="C:motile cilium"/>
    <property type="evidence" value="ECO:0007669"/>
    <property type="project" value="UniProtKB-SubCell"/>
</dbReference>
<comment type="subcellular location">
    <subcellularLocation>
        <location evidence="1">Cell projection</location>
        <location evidence="1">Cilium</location>
        <location evidence="1">Flagellum</location>
    </subcellularLocation>
</comment>
<gene>
    <name evidence="8" type="primary">5579517</name>
</gene>
<evidence type="ECO:0000256" key="2">
    <source>
        <dbReference type="ARBA" id="ARBA00022846"/>
    </source>
</evidence>